<evidence type="ECO:0000313" key="3">
    <source>
        <dbReference type="Proteomes" id="UP000298179"/>
    </source>
</evidence>
<feature type="region of interest" description="Disordered" evidence="1">
    <location>
        <begin position="57"/>
        <end position="195"/>
    </location>
</feature>
<name>A0A4Y8RK06_9HYPH</name>
<evidence type="ECO:0000256" key="1">
    <source>
        <dbReference type="SAM" id="MobiDB-lite"/>
    </source>
</evidence>
<gene>
    <name evidence="2" type="ORF">E3C22_11505</name>
</gene>
<proteinExistence type="predicted"/>
<feature type="compositionally biased region" description="Low complexity" evidence="1">
    <location>
        <begin position="81"/>
        <end position="91"/>
    </location>
</feature>
<dbReference type="RefSeq" id="WP_134762163.1">
    <property type="nucleotide sequence ID" value="NZ_SOZD01000003.1"/>
</dbReference>
<protein>
    <recommendedName>
        <fullName evidence="4">Lipoprotein</fullName>
    </recommendedName>
</protein>
<evidence type="ECO:0000313" key="2">
    <source>
        <dbReference type="EMBL" id="TFF23062.1"/>
    </source>
</evidence>
<dbReference type="OrthoDB" id="7374881at2"/>
<reference evidence="2 3" key="1">
    <citation type="submission" date="2019-03" db="EMBL/GenBank/DDBJ databases">
        <title>Jiella endophytica sp. nov., a novel endophytic bacterium isolated from root of Ficus microcarpa Linn. f.</title>
        <authorList>
            <person name="Tuo L."/>
        </authorList>
    </citation>
    <scope>NUCLEOTIDE SEQUENCE [LARGE SCALE GENOMIC DNA]</scope>
    <source>
        <strain evidence="2 3">CBS5Q-3</strain>
    </source>
</reference>
<feature type="compositionally biased region" description="Basic and acidic residues" evidence="1">
    <location>
        <begin position="164"/>
        <end position="173"/>
    </location>
</feature>
<sequence>MATKIVRCGPLLAAGLGAAVSGCTGTDLSIAMGPNGPIPPENVGSISTLGAPPVSATQMASAAPLTPSPAGAVSSEPLPPSYGNYGNQSGYGDQGGVSGSPLAPPSLQQDSGRRSGNMRWVEGPQPVGTNGDGGPAPARTEMASLPDPVSAKQAPVEPQMYEPRAPEPPREEQAALGPASDQGPLRPASMRGENAARPARGEVQFLPVVGAPQRDAELLARALSEESQRAGMTIRPASGPVAPIRLKGYFSAFSSGNETVLVYVWDVLDANDQRVHRIQGQETVAGTDGDPWTKIDLETLRKVARDTMGKAAELQVG</sequence>
<dbReference type="Proteomes" id="UP000298179">
    <property type="component" value="Unassembled WGS sequence"/>
</dbReference>
<keyword evidence="3" id="KW-1185">Reference proteome</keyword>
<dbReference type="AlphaFoldDB" id="A0A4Y8RK06"/>
<dbReference type="EMBL" id="SOZD01000003">
    <property type="protein sequence ID" value="TFF23062.1"/>
    <property type="molecule type" value="Genomic_DNA"/>
</dbReference>
<dbReference type="PROSITE" id="PS51257">
    <property type="entry name" value="PROKAR_LIPOPROTEIN"/>
    <property type="match status" value="1"/>
</dbReference>
<evidence type="ECO:0008006" key="4">
    <source>
        <dbReference type="Google" id="ProtNLM"/>
    </source>
</evidence>
<comment type="caution">
    <text evidence="2">The sequence shown here is derived from an EMBL/GenBank/DDBJ whole genome shotgun (WGS) entry which is preliminary data.</text>
</comment>
<accession>A0A4Y8RK06</accession>
<organism evidence="2 3">
    <name type="scientific">Jiella endophytica</name>
    <dbReference type="NCBI Taxonomy" id="2558362"/>
    <lineage>
        <taxon>Bacteria</taxon>
        <taxon>Pseudomonadati</taxon>
        <taxon>Pseudomonadota</taxon>
        <taxon>Alphaproteobacteria</taxon>
        <taxon>Hyphomicrobiales</taxon>
        <taxon>Aurantimonadaceae</taxon>
        <taxon>Jiella</taxon>
    </lineage>
</organism>